<comment type="similarity">
    <text evidence="2">Belongs to the plant LTP family.</text>
</comment>
<evidence type="ECO:0000256" key="2">
    <source>
        <dbReference type="ARBA" id="ARBA00009748"/>
    </source>
</evidence>
<accession>A0A022R6Y4</accession>
<evidence type="ECO:0000256" key="7">
    <source>
        <dbReference type="ARBA" id="ARBA00023180"/>
    </source>
</evidence>
<keyword evidence="13" id="KW-1185">Reference proteome</keyword>
<dbReference type="InterPro" id="IPR043325">
    <property type="entry name" value="LTSS"/>
</dbReference>
<keyword evidence="6" id="KW-1015">Disulfide bond</keyword>
<dbReference type="SUPFAM" id="SSF47699">
    <property type="entry name" value="Bifunctional inhibitor/lipid-transfer protein/seed storage 2S albumin"/>
    <property type="match status" value="1"/>
</dbReference>
<dbReference type="Proteomes" id="UP000030748">
    <property type="component" value="Unassembled WGS sequence"/>
</dbReference>
<dbReference type="AlphaFoldDB" id="A0A022R6Y4"/>
<evidence type="ECO:0000313" key="13">
    <source>
        <dbReference type="Proteomes" id="UP000030748"/>
    </source>
</evidence>
<gene>
    <name evidence="12" type="ORF">MIMGU_mgv1a013823mg</name>
</gene>
<evidence type="ECO:0000256" key="4">
    <source>
        <dbReference type="ARBA" id="ARBA00022622"/>
    </source>
</evidence>
<dbReference type="GO" id="GO:0098552">
    <property type="term" value="C:side of membrane"/>
    <property type="evidence" value="ECO:0007669"/>
    <property type="project" value="UniProtKB-KW"/>
</dbReference>
<evidence type="ECO:0000256" key="9">
    <source>
        <dbReference type="SAM" id="MobiDB-lite"/>
    </source>
</evidence>
<dbReference type="KEGG" id="egt:105958844"/>
<feature type="chain" id="PRO_5001504852" description="Bifunctional inhibitor/plant lipid transfer protein/seed storage helical domain-containing protein" evidence="10">
    <location>
        <begin position="36"/>
        <end position="209"/>
    </location>
</feature>
<protein>
    <recommendedName>
        <fullName evidence="11">Bifunctional inhibitor/plant lipid transfer protein/seed storage helical domain-containing protein</fullName>
    </recommendedName>
</protein>
<keyword evidence="4" id="KW-0336">GPI-anchor</keyword>
<organism evidence="12 13">
    <name type="scientific">Erythranthe guttata</name>
    <name type="common">Yellow monkey flower</name>
    <name type="synonym">Mimulus guttatus</name>
    <dbReference type="NCBI Taxonomy" id="4155"/>
    <lineage>
        <taxon>Eukaryota</taxon>
        <taxon>Viridiplantae</taxon>
        <taxon>Streptophyta</taxon>
        <taxon>Embryophyta</taxon>
        <taxon>Tracheophyta</taxon>
        <taxon>Spermatophyta</taxon>
        <taxon>Magnoliopsida</taxon>
        <taxon>eudicotyledons</taxon>
        <taxon>Gunneridae</taxon>
        <taxon>Pentapetalae</taxon>
        <taxon>asterids</taxon>
        <taxon>lamiids</taxon>
        <taxon>Lamiales</taxon>
        <taxon>Phrymaceae</taxon>
        <taxon>Erythranthe</taxon>
    </lineage>
</organism>
<dbReference type="EMBL" id="KI630592">
    <property type="protein sequence ID" value="EYU35991.1"/>
    <property type="molecule type" value="Genomic_DNA"/>
</dbReference>
<dbReference type="CDD" id="cd00010">
    <property type="entry name" value="AAI_LTSS"/>
    <property type="match status" value="1"/>
</dbReference>
<dbReference type="eggNOG" id="ENOG502S59X">
    <property type="taxonomic scope" value="Eukaryota"/>
</dbReference>
<dbReference type="InterPro" id="IPR036312">
    <property type="entry name" value="Bifun_inhib/LTP/seed_sf"/>
</dbReference>
<keyword evidence="5 10" id="KW-0732">Signal</keyword>
<feature type="signal peptide" evidence="10">
    <location>
        <begin position="1"/>
        <end position="35"/>
    </location>
</feature>
<evidence type="ECO:0000256" key="1">
    <source>
        <dbReference type="ARBA" id="ARBA00004609"/>
    </source>
</evidence>
<dbReference type="PANTHER" id="PTHR33044">
    <property type="entry name" value="BIFUNCTIONAL INHIBITOR/LIPID-TRANSFER PROTEIN/SEED STORAGE 2S ALBUMIN SUPERFAMILY PROTEIN-RELATED"/>
    <property type="match status" value="1"/>
</dbReference>
<reference evidence="12 13" key="1">
    <citation type="journal article" date="2013" name="Proc. Natl. Acad. Sci. U.S.A.">
        <title>Fine-scale variation in meiotic recombination in Mimulus inferred from population shotgun sequencing.</title>
        <authorList>
            <person name="Hellsten U."/>
            <person name="Wright K.M."/>
            <person name="Jenkins J."/>
            <person name="Shu S."/>
            <person name="Yuan Y."/>
            <person name="Wessler S.R."/>
            <person name="Schmutz J."/>
            <person name="Willis J.H."/>
            <person name="Rokhsar D.S."/>
        </authorList>
    </citation>
    <scope>NUCLEOTIDE SEQUENCE [LARGE SCALE GENOMIC DNA]</scope>
    <source>
        <strain evidence="13">cv. DUN x IM62</strain>
    </source>
</reference>
<dbReference type="OrthoDB" id="785314at2759"/>
<evidence type="ECO:0000256" key="8">
    <source>
        <dbReference type="ARBA" id="ARBA00023288"/>
    </source>
</evidence>
<dbReference type="OMA" id="DKECCPS"/>
<evidence type="ECO:0000256" key="10">
    <source>
        <dbReference type="SAM" id="SignalP"/>
    </source>
</evidence>
<comment type="subcellular location">
    <subcellularLocation>
        <location evidence="1">Cell membrane</location>
        <topology evidence="1">Lipid-anchor</topology>
        <topology evidence="1">GPI-anchor</topology>
    </subcellularLocation>
</comment>
<dbReference type="STRING" id="4155.A0A022R6Y4"/>
<feature type="region of interest" description="Disordered" evidence="9">
    <location>
        <begin position="36"/>
        <end position="70"/>
    </location>
</feature>
<feature type="domain" description="Bifunctional inhibitor/plant lipid transfer protein/seed storage helical" evidence="11">
    <location>
        <begin position="75"/>
        <end position="153"/>
    </location>
</feature>
<dbReference type="Gene3D" id="1.10.110.10">
    <property type="entry name" value="Plant lipid-transfer and hydrophobic proteins"/>
    <property type="match status" value="1"/>
</dbReference>
<keyword evidence="4" id="KW-0472">Membrane</keyword>
<dbReference type="InterPro" id="IPR016140">
    <property type="entry name" value="Bifunc_inhib/LTP/seed_store"/>
</dbReference>
<keyword evidence="8" id="KW-0449">Lipoprotein</keyword>
<feature type="compositionally biased region" description="Pro residues" evidence="9">
    <location>
        <begin position="39"/>
        <end position="63"/>
    </location>
</feature>
<evidence type="ECO:0000256" key="5">
    <source>
        <dbReference type="ARBA" id="ARBA00022729"/>
    </source>
</evidence>
<dbReference type="SMART" id="SM00499">
    <property type="entry name" value="AAI"/>
    <property type="match status" value="1"/>
</dbReference>
<keyword evidence="3" id="KW-1003">Cell membrane</keyword>
<sequence>MATKPQTTTTAAASVTAFLLITASIFLAALPKIEAQTPAPAPTPPAAAAPSPESPPASAPTPPDAAAAPAPGPDCMTALFDLADCLSFVDEGSNLTKPDPLCCPEVEELVKTQPICLCELLSNSSQFEISIDKNKALMLPSLCSIETPSVSFCAVFGIPVAVPVPAPSPNPTAATPPSVNEDNAGTNNLLPSNQHLLIGLTLVFFTYFL</sequence>
<evidence type="ECO:0000313" key="12">
    <source>
        <dbReference type="EMBL" id="EYU35991.1"/>
    </source>
</evidence>
<evidence type="ECO:0000259" key="11">
    <source>
        <dbReference type="SMART" id="SM00499"/>
    </source>
</evidence>
<evidence type="ECO:0000256" key="6">
    <source>
        <dbReference type="ARBA" id="ARBA00023157"/>
    </source>
</evidence>
<proteinExistence type="inferred from homology"/>
<dbReference type="GO" id="GO:0005886">
    <property type="term" value="C:plasma membrane"/>
    <property type="evidence" value="ECO:0007669"/>
    <property type="project" value="UniProtKB-SubCell"/>
</dbReference>
<evidence type="ECO:0000256" key="3">
    <source>
        <dbReference type="ARBA" id="ARBA00022475"/>
    </source>
</evidence>
<keyword evidence="7" id="KW-0325">Glycoprotein</keyword>
<dbReference type="PhylomeDB" id="A0A022R6Y4"/>
<name>A0A022R6Y4_ERYGU</name>
<dbReference type="Pfam" id="PF14368">
    <property type="entry name" value="LTP_2"/>
    <property type="match status" value="1"/>
</dbReference>